<name>A0A9D2NSV6_9FIRM</name>
<evidence type="ECO:0000256" key="3">
    <source>
        <dbReference type="ARBA" id="ARBA00022723"/>
    </source>
</evidence>
<feature type="domain" description="Aminotransferase class V" evidence="8">
    <location>
        <begin position="2"/>
        <end position="361"/>
    </location>
</feature>
<evidence type="ECO:0000313" key="10">
    <source>
        <dbReference type="Proteomes" id="UP000823896"/>
    </source>
</evidence>
<dbReference type="InterPro" id="IPR015421">
    <property type="entry name" value="PyrdxlP-dep_Trfase_major"/>
</dbReference>
<dbReference type="InterPro" id="IPR015424">
    <property type="entry name" value="PyrdxlP-dep_Trfase"/>
</dbReference>
<proteinExistence type="inferred from homology"/>
<evidence type="ECO:0000256" key="2">
    <source>
        <dbReference type="ARBA" id="ARBA00006490"/>
    </source>
</evidence>
<sequence length="376" mass="41536">MIYLDYASTTPIRQEVLQAYEKILKSYYANADSLHQAGRKVQSLLETSRANIAQLFHVRPQEIMFTSCASEANNYALKAFALANQQRGRHIITSCAEHSSIMSSAAQLEKVFGFEVTYLPLHADGTVHLEDVRSALRKDTILVSIMCVNNETGCINDIRAIADHVHAHSRAMMHSDLVQALGKMDIDLSFLDMATFSAHKIFGLKGSGLLFHRANVELLPLISAGQQEDGLRGGTSNAPSEIVFAKTLRLALEEQQAHIDHVRQINAYARRQLQQIEQIDINSPAAALPFILNFSCLCVGSEIMLNALDARGICVSAQSTCNSKGKAISHVLLAMGKDEVHATHAVRLSFSHLTTMAEIDFFIQSLKEIIKDYATR</sequence>
<evidence type="ECO:0000256" key="5">
    <source>
        <dbReference type="ARBA" id="ARBA00023004"/>
    </source>
</evidence>
<keyword evidence="3" id="KW-0479">Metal-binding</keyword>
<dbReference type="InterPro" id="IPR000192">
    <property type="entry name" value="Aminotrans_V_dom"/>
</dbReference>
<keyword evidence="6" id="KW-0411">Iron-sulfur</keyword>
<dbReference type="InterPro" id="IPR016454">
    <property type="entry name" value="Cysteine_dSase"/>
</dbReference>
<dbReference type="Proteomes" id="UP000823896">
    <property type="component" value="Unassembled WGS sequence"/>
</dbReference>
<dbReference type="GO" id="GO:0051536">
    <property type="term" value="F:iron-sulfur cluster binding"/>
    <property type="evidence" value="ECO:0007669"/>
    <property type="project" value="UniProtKB-KW"/>
</dbReference>
<comment type="similarity">
    <text evidence="2">Belongs to the class-V pyridoxal-phosphate-dependent aminotransferase family. NifS/IscS subfamily.</text>
</comment>
<dbReference type="AlphaFoldDB" id="A0A9D2NSV6"/>
<evidence type="ECO:0000256" key="1">
    <source>
        <dbReference type="ARBA" id="ARBA00001933"/>
    </source>
</evidence>
<evidence type="ECO:0000256" key="6">
    <source>
        <dbReference type="ARBA" id="ARBA00023014"/>
    </source>
</evidence>
<dbReference type="GO" id="GO:0046872">
    <property type="term" value="F:metal ion binding"/>
    <property type="evidence" value="ECO:0007669"/>
    <property type="project" value="UniProtKB-KW"/>
</dbReference>
<dbReference type="EMBL" id="DWWM01000057">
    <property type="protein sequence ID" value="HJC37294.1"/>
    <property type="molecule type" value="Genomic_DNA"/>
</dbReference>
<dbReference type="Gene3D" id="3.40.640.10">
    <property type="entry name" value="Type I PLP-dependent aspartate aminotransferase-like (Major domain)"/>
    <property type="match status" value="1"/>
</dbReference>
<keyword evidence="5" id="KW-0408">Iron</keyword>
<dbReference type="PANTHER" id="PTHR11601:SF50">
    <property type="entry name" value="CYSTEINE DESULFURASE ISCS 2-RELATED"/>
    <property type="match status" value="1"/>
</dbReference>
<evidence type="ECO:0000259" key="8">
    <source>
        <dbReference type="Pfam" id="PF00266"/>
    </source>
</evidence>
<dbReference type="InterPro" id="IPR020578">
    <property type="entry name" value="Aminotrans_V_PyrdxlP_BS"/>
</dbReference>
<dbReference type="PROSITE" id="PS00595">
    <property type="entry name" value="AA_TRANSFER_CLASS_5"/>
    <property type="match status" value="1"/>
</dbReference>
<comment type="caution">
    <text evidence="9">The sequence shown here is derived from an EMBL/GenBank/DDBJ whole genome shotgun (WGS) entry which is preliminary data.</text>
</comment>
<dbReference type="GO" id="GO:0003824">
    <property type="term" value="F:catalytic activity"/>
    <property type="evidence" value="ECO:0007669"/>
    <property type="project" value="UniProtKB-ARBA"/>
</dbReference>
<dbReference type="Gene3D" id="1.10.260.50">
    <property type="match status" value="1"/>
</dbReference>
<protein>
    <submittedName>
        <fullName evidence="9">Cysteine desulfurase</fullName>
    </submittedName>
</protein>
<evidence type="ECO:0000256" key="7">
    <source>
        <dbReference type="RuleBase" id="RU004504"/>
    </source>
</evidence>
<comment type="cofactor">
    <cofactor evidence="1 7">
        <name>pyridoxal 5'-phosphate</name>
        <dbReference type="ChEBI" id="CHEBI:597326"/>
    </cofactor>
</comment>
<dbReference type="PANTHER" id="PTHR11601">
    <property type="entry name" value="CYSTEINE DESULFURYLASE FAMILY MEMBER"/>
    <property type="match status" value="1"/>
</dbReference>
<reference evidence="9" key="2">
    <citation type="submission" date="2021-04" db="EMBL/GenBank/DDBJ databases">
        <authorList>
            <person name="Gilroy R."/>
        </authorList>
    </citation>
    <scope>NUCLEOTIDE SEQUENCE</scope>
    <source>
        <strain evidence="9">CHK187-11901</strain>
    </source>
</reference>
<dbReference type="SUPFAM" id="SSF53383">
    <property type="entry name" value="PLP-dependent transferases"/>
    <property type="match status" value="1"/>
</dbReference>
<accession>A0A9D2NSV6</accession>
<dbReference type="Pfam" id="PF00266">
    <property type="entry name" value="Aminotran_5"/>
    <property type="match status" value="1"/>
</dbReference>
<keyword evidence="4" id="KW-0663">Pyridoxal phosphate</keyword>
<reference evidence="9" key="1">
    <citation type="journal article" date="2021" name="PeerJ">
        <title>Extensive microbial diversity within the chicken gut microbiome revealed by metagenomics and culture.</title>
        <authorList>
            <person name="Gilroy R."/>
            <person name="Ravi A."/>
            <person name="Getino M."/>
            <person name="Pursley I."/>
            <person name="Horton D.L."/>
            <person name="Alikhan N.F."/>
            <person name="Baker D."/>
            <person name="Gharbi K."/>
            <person name="Hall N."/>
            <person name="Watson M."/>
            <person name="Adriaenssens E.M."/>
            <person name="Foster-Nyarko E."/>
            <person name="Jarju S."/>
            <person name="Secka A."/>
            <person name="Antonio M."/>
            <person name="Oren A."/>
            <person name="Chaudhuri R.R."/>
            <person name="La Ragione R."/>
            <person name="Hildebrand F."/>
            <person name="Pallen M.J."/>
        </authorList>
    </citation>
    <scope>NUCLEOTIDE SEQUENCE</scope>
    <source>
        <strain evidence="9">CHK187-11901</strain>
    </source>
</reference>
<gene>
    <name evidence="9" type="ORF">H9702_09245</name>
</gene>
<dbReference type="InterPro" id="IPR015422">
    <property type="entry name" value="PyrdxlP-dep_Trfase_small"/>
</dbReference>
<evidence type="ECO:0000313" key="9">
    <source>
        <dbReference type="EMBL" id="HJC37294.1"/>
    </source>
</evidence>
<dbReference type="Gene3D" id="3.90.1150.10">
    <property type="entry name" value="Aspartate Aminotransferase, domain 1"/>
    <property type="match status" value="1"/>
</dbReference>
<organism evidence="9 10">
    <name type="scientific">Candidatus Merdibacter merdavium</name>
    <dbReference type="NCBI Taxonomy" id="2838692"/>
    <lineage>
        <taxon>Bacteria</taxon>
        <taxon>Bacillati</taxon>
        <taxon>Bacillota</taxon>
        <taxon>Erysipelotrichia</taxon>
        <taxon>Erysipelotrichales</taxon>
        <taxon>Erysipelotrichaceae</taxon>
        <taxon>Merdibacter</taxon>
    </lineage>
</organism>
<evidence type="ECO:0000256" key="4">
    <source>
        <dbReference type="ARBA" id="ARBA00022898"/>
    </source>
</evidence>
<dbReference type="PIRSF" id="PIRSF005572">
    <property type="entry name" value="NifS"/>
    <property type="match status" value="1"/>
</dbReference>